<dbReference type="PROSITE" id="PS00061">
    <property type="entry name" value="ADH_SHORT"/>
    <property type="match status" value="1"/>
</dbReference>
<dbReference type="InterPro" id="IPR002347">
    <property type="entry name" value="SDR_fam"/>
</dbReference>
<dbReference type="SUPFAM" id="SSF51735">
    <property type="entry name" value="NAD(P)-binding Rossmann-fold domains"/>
    <property type="match status" value="1"/>
</dbReference>
<comment type="similarity">
    <text evidence="1">Belongs to the short-chain dehydrogenases/reductases (SDR) family.</text>
</comment>
<protein>
    <submittedName>
        <fullName evidence="4">Reverse transcriptase domain-containing protein</fullName>
    </submittedName>
</protein>
<evidence type="ECO:0000256" key="1">
    <source>
        <dbReference type="ARBA" id="ARBA00006484"/>
    </source>
</evidence>
<evidence type="ECO:0000313" key="4">
    <source>
        <dbReference type="EMBL" id="PWA84029.1"/>
    </source>
</evidence>
<keyword evidence="5" id="KW-1185">Reference proteome</keyword>
<dbReference type="AlphaFoldDB" id="A0A2U1PE82"/>
<gene>
    <name evidence="4" type="ORF">CTI12_AA162800</name>
</gene>
<evidence type="ECO:0000256" key="3">
    <source>
        <dbReference type="ARBA" id="ARBA00023002"/>
    </source>
</evidence>
<keyword evidence="4" id="KW-0548">Nucleotidyltransferase</keyword>
<sequence>MASPSKKQQQKQPICHPKIMVRWWSKDTVAIVTGANKGIGYALVKRLAELGLSVVLTARDESKGSKAVNSLKELGLERNVCFCQLDISDPVSVRSFVSWFKSRFDGFDILVTLDDGTVIGDAEEVARVLDIIRANGPGLGLELNIKKTEIFWPSCNGMKLREGLFPIDIRRPSLGVKLLGGAVSRDADFISGLAMRRAANAVDLMSLLPQLHDPQSELLLLRSCMGIAKLFFGLRTCQPVHMEEAALFFDKGLRGSIENIVVCGGPYFGDLQWHLASLPIRFGGLGLYSAKVNNAAVCYNIMGENSIDHAETVINTNYYGSKLFTEAMLPFFHCSASTSRILNISSRLGTLDKLKNAKMKALLGDKETLSEERIDMVVNLFLQDVKEGIWKMQGWPEIWTDYSVSKLALNAYSQVLACKYEGVVSVNCFCPGFTQTSMTDGKGNHSADDAAEMAATIALLPPKALTTGKFYAGSTSRGVFSKL</sequence>
<dbReference type="OrthoDB" id="1933717at2759"/>
<keyword evidence="3" id="KW-0560">Oxidoreductase</keyword>
<comment type="caution">
    <text evidence="4">The sequence shown here is derived from an EMBL/GenBank/DDBJ whole genome shotgun (WGS) entry which is preliminary data.</text>
</comment>
<dbReference type="Gene3D" id="3.40.50.720">
    <property type="entry name" value="NAD(P)-binding Rossmann-like Domain"/>
    <property type="match status" value="2"/>
</dbReference>
<keyword evidence="4" id="KW-0695">RNA-directed DNA polymerase</keyword>
<accession>A0A2U1PE82</accession>
<evidence type="ECO:0000256" key="2">
    <source>
        <dbReference type="ARBA" id="ARBA00022857"/>
    </source>
</evidence>
<dbReference type="PANTHER" id="PTHR43490:SF60">
    <property type="entry name" value="NAD(P)-BINDING ROSSMANN-FOLD SUPERFAMILY PROTEIN"/>
    <property type="match status" value="1"/>
</dbReference>
<keyword evidence="4" id="KW-0808">Transferase</keyword>
<dbReference type="STRING" id="35608.A0A2U1PE82"/>
<dbReference type="EMBL" id="PKPP01001277">
    <property type="protein sequence ID" value="PWA84029.1"/>
    <property type="molecule type" value="Genomic_DNA"/>
</dbReference>
<evidence type="ECO:0000313" key="5">
    <source>
        <dbReference type="Proteomes" id="UP000245207"/>
    </source>
</evidence>
<name>A0A2U1PE82_ARTAN</name>
<proteinExistence type="inferred from homology"/>
<keyword evidence="2" id="KW-0521">NADP</keyword>
<dbReference type="InterPro" id="IPR020904">
    <property type="entry name" value="Sc_DH/Rdtase_CS"/>
</dbReference>
<dbReference type="PANTHER" id="PTHR43490">
    <property type="entry name" value="(+)-NEOMENTHOL DEHYDROGENASE"/>
    <property type="match status" value="1"/>
</dbReference>
<reference evidence="4 5" key="1">
    <citation type="journal article" date="2018" name="Mol. Plant">
        <title>The genome of Artemisia annua provides insight into the evolution of Asteraceae family and artemisinin biosynthesis.</title>
        <authorList>
            <person name="Shen Q."/>
            <person name="Zhang L."/>
            <person name="Liao Z."/>
            <person name="Wang S."/>
            <person name="Yan T."/>
            <person name="Shi P."/>
            <person name="Liu M."/>
            <person name="Fu X."/>
            <person name="Pan Q."/>
            <person name="Wang Y."/>
            <person name="Lv Z."/>
            <person name="Lu X."/>
            <person name="Zhang F."/>
            <person name="Jiang W."/>
            <person name="Ma Y."/>
            <person name="Chen M."/>
            <person name="Hao X."/>
            <person name="Li L."/>
            <person name="Tang Y."/>
            <person name="Lv G."/>
            <person name="Zhou Y."/>
            <person name="Sun X."/>
            <person name="Brodelius P.E."/>
            <person name="Rose J.K.C."/>
            <person name="Tang K."/>
        </authorList>
    </citation>
    <scope>NUCLEOTIDE SEQUENCE [LARGE SCALE GENOMIC DNA]</scope>
    <source>
        <strain evidence="5">cv. Huhao1</strain>
        <tissue evidence="4">Leaf</tissue>
    </source>
</reference>
<organism evidence="4 5">
    <name type="scientific">Artemisia annua</name>
    <name type="common">Sweet wormwood</name>
    <dbReference type="NCBI Taxonomy" id="35608"/>
    <lineage>
        <taxon>Eukaryota</taxon>
        <taxon>Viridiplantae</taxon>
        <taxon>Streptophyta</taxon>
        <taxon>Embryophyta</taxon>
        <taxon>Tracheophyta</taxon>
        <taxon>Spermatophyta</taxon>
        <taxon>Magnoliopsida</taxon>
        <taxon>eudicotyledons</taxon>
        <taxon>Gunneridae</taxon>
        <taxon>Pentapetalae</taxon>
        <taxon>asterids</taxon>
        <taxon>campanulids</taxon>
        <taxon>Asterales</taxon>
        <taxon>Asteraceae</taxon>
        <taxon>Asteroideae</taxon>
        <taxon>Anthemideae</taxon>
        <taxon>Artemisiinae</taxon>
        <taxon>Artemisia</taxon>
    </lineage>
</organism>
<dbReference type="InterPro" id="IPR036291">
    <property type="entry name" value="NAD(P)-bd_dom_sf"/>
</dbReference>
<dbReference type="Pfam" id="PF00106">
    <property type="entry name" value="adh_short"/>
    <property type="match status" value="1"/>
</dbReference>
<dbReference type="GO" id="GO:0016020">
    <property type="term" value="C:membrane"/>
    <property type="evidence" value="ECO:0007669"/>
    <property type="project" value="TreeGrafter"/>
</dbReference>
<dbReference type="GO" id="GO:0016491">
    <property type="term" value="F:oxidoreductase activity"/>
    <property type="evidence" value="ECO:0007669"/>
    <property type="project" value="UniProtKB-KW"/>
</dbReference>
<dbReference type="GO" id="GO:0003964">
    <property type="term" value="F:RNA-directed DNA polymerase activity"/>
    <property type="evidence" value="ECO:0007669"/>
    <property type="project" value="UniProtKB-KW"/>
</dbReference>
<dbReference type="Proteomes" id="UP000245207">
    <property type="component" value="Unassembled WGS sequence"/>
</dbReference>